<proteinExistence type="predicted"/>
<keyword evidence="2" id="KW-1185">Reference proteome</keyword>
<sequence length="75" mass="8786">IEFPDKRRFVKKGFEYLSMATSGKLTLRSIPKPQCHECAFLIPVSEKRRSRSERRSLQNLLTYGPFFLHRTLQSG</sequence>
<dbReference type="AlphaFoldDB" id="A0A195E5V2"/>
<feature type="non-terminal residue" evidence="1">
    <location>
        <position position="1"/>
    </location>
</feature>
<evidence type="ECO:0000313" key="2">
    <source>
        <dbReference type="Proteomes" id="UP000078492"/>
    </source>
</evidence>
<organism evidence="1 2">
    <name type="scientific">Trachymyrmex cornetzi</name>
    <dbReference type="NCBI Taxonomy" id="471704"/>
    <lineage>
        <taxon>Eukaryota</taxon>
        <taxon>Metazoa</taxon>
        <taxon>Ecdysozoa</taxon>
        <taxon>Arthropoda</taxon>
        <taxon>Hexapoda</taxon>
        <taxon>Insecta</taxon>
        <taxon>Pterygota</taxon>
        <taxon>Neoptera</taxon>
        <taxon>Endopterygota</taxon>
        <taxon>Hymenoptera</taxon>
        <taxon>Apocrita</taxon>
        <taxon>Aculeata</taxon>
        <taxon>Formicoidea</taxon>
        <taxon>Formicidae</taxon>
        <taxon>Myrmicinae</taxon>
        <taxon>Trachymyrmex</taxon>
    </lineage>
</organism>
<dbReference type="EMBL" id="KQ979592">
    <property type="protein sequence ID" value="KYN20575.1"/>
    <property type="molecule type" value="Genomic_DNA"/>
</dbReference>
<protein>
    <submittedName>
        <fullName evidence="1">Uncharacterized protein</fullName>
    </submittedName>
</protein>
<dbReference type="Proteomes" id="UP000078492">
    <property type="component" value="Unassembled WGS sequence"/>
</dbReference>
<accession>A0A195E5V2</accession>
<reference evidence="1 2" key="1">
    <citation type="submission" date="2015-09" db="EMBL/GenBank/DDBJ databases">
        <title>Trachymyrmex cornetzi WGS genome.</title>
        <authorList>
            <person name="Nygaard S."/>
            <person name="Hu H."/>
            <person name="Boomsma J."/>
            <person name="Zhang G."/>
        </authorList>
    </citation>
    <scope>NUCLEOTIDE SEQUENCE [LARGE SCALE GENOMIC DNA]</scope>
    <source>
        <strain evidence="1">Tcor2-1</strain>
        <tissue evidence="1">Whole body</tissue>
    </source>
</reference>
<gene>
    <name evidence="1" type="ORF">ALC57_07064</name>
</gene>
<evidence type="ECO:0000313" key="1">
    <source>
        <dbReference type="EMBL" id="KYN20575.1"/>
    </source>
</evidence>
<name>A0A195E5V2_9HYME</name>